<name>A0A3Q9FQ87_9BACT</name>
<dbReference type="InterPro" id="IPR000184">
    <property type="entry name" value="Bac_surfAg_D15"/>
</dbReference>
<dbReference type="Gene3D" id="2.40.160.50">
    <property type="entry name" value="membrane protein fhac: a member of the omp85/tpsb transporter family"/>
    <property type="match status" value="1"/>
</dbReference>
<keyword evidence="6" id="KW-1185">Reference proteome</keyword>
<proteinExistence type="predicted"/>
<protein>
    <recommendedName>
        <fullName evidence="4">Bacterial surface antigen (D15) domain-containing protein</fullName>
    </recommendedName>
</protein>
<dbReference type="AlphaFoldDB" id="A0A3Q9FQ87"/>
<keyword evidence="2" id="KW-0472">Membrane</keyword>
<dbReference type="Proteomes" id="UP000267268">
    <property type="component" value="Chromosome 1"/>
</dbReference>
<evidence type="ECO:0000256" key="3">
    <source>
        <dbReference type="SAM" id="SignalP"/>
    </source>
</evidence>
<evidence type="ECO:0000256" key="1">
    <source>
        <dbReference type="ARBA" id="ARBA00004370"/>
    </source>
</evidence>
<organism evidence="5 6">
    <name type="scientific">Flammeovirga pectinis</name>
    <dbReference type="NCBI Taxonomy" id="2494373"/>
    <lineage>
        <taxon>Bacteria</taxon>
        <taxon>Pseudomonadati</taxon>
        <taxon>Bacteroidota</taxon>
        <taxon>Cytophagia</taxon>
        <taxon>Cytophagales</taxon>
        <taxon>Flammeovirgaceae</taxon>
        <taxon>Flammeovirga</taxon>
    </lineage>
</organism>
<evidence type="ECO:0000256" key="2">
    <source>
        <dbReference type="ARBA" id="ARBA00023136"/>
    </source>
</evidence>
<evidence type="ECO:0000313" key="6">
    <source>
        <dbReference type="Proteomes" id="UP000267268"/>
    </source>
</evidence>
<feature type="signal peptide" evidence="3">
    <location>
        <begin position="1"/>
        <end position="21"/>
    </location>
</feature>
<feature type="chain" id="PRO_5018788619" description="Bacterial surface antigen (D15) domain-containing protein" evidence="3">
    <location>
        <begin position="22"/>
        <end position="363"/>
    </location>
</feature>
<gene>
    <name evidence="5" type="ORF">EI427_17215</name>
</gene>
<reference evidence="5 6" key="1">
    <citation type="submission" date="2018-12" db="EMBL/GenBank/DDBJ databases">
        <title>Flammeovirga pectinis sp. nov., isolated from the gut of the Korean scallop, Patinopecten yessoensis.</title>
        <authorList>
            <person name="Bae J.-W."/>
            <person name="Jeong Y.-S."/>
            <person name="Kang W."/>
        </authorList>
    </citation>
    <scope>NUCLEOTIDE SEQUENCE [LARGE SCALE GENOMIC DNA]</scope>
    <source>
        <strain evidence="5 6">L12M1</strain>
    </source>
</reference>
<sequence>MIKYYLILLFVALFFSEHAIGQSDSTYCYRNNFIPTPTFTHSPENGSILGVAGVYQFKVDKTDEQLRSSYAHLWLAFNLDGEFYGDMRYNIYTRNNKFYLEGAISRDYIYDYFYGIGNSGNNTLQNNINFKSTYIFQKALYNLGNNNYLGLQATYEKNDEFTVTGEPIEGTTPNGFTPYQLVGFGGLYVNDERDSRVTPTKKHYFESSIMSYSNKYGSDYNFMSVVVDYRRYIPLAADYNILAFQVKTNFTIGDPPIQKLAMVGGRQIGRGYISGQYRDNHALQVQTEYRTDLFWRLGTVVFASGSVIANDVNDLSTYSNVLVAGGAGLRFNLNKKDKSNIRLDLGVNNRGETGVYIGFGEAF</sequence>
<feature type="domain" description="Bacterial surface antigen (D15)" evidence="4">
    <location>
        <begin position="117"/>
        <end position="363"/>
    </location>
</feature>
<accession>A0A3Q9FQ87</accession>
<evidence type="ECO:0000259" key="4">
    <source>
        <dbReference type="Pfam" id="PF01103"/>
    </source>
</evidence>
<dbReference type="Pfam" id="PF01103">
    <property type="entry name" value="Omp85"/>
    <property type="match status" value="1"/>
</dbReference>
<keyword evidence="3" id="KW-0732">Signal</keyword>
<dbReference type="KEGG" id="fll:EI427_17215"/>
<dbReference type="OrthoDB" id="621220at2"/>
<comment type="subcellular location">
    <subcellularLocation>
        <location evidence="1">Membrane</location>
    </subcellularLocation>
</comment>
<evidence type="ECO:0000313" key="5">
    <source>
        <dbReference type="EMBL" id="AZQ63900.1"/>
    </source>
</evidence>
<dbReference type="RefSeq" id="WP_126617063.1">
    <property type="nucleotide sequence ID" value="NZ_CP034562.1"/>
</dbReference>
<dbReference type="EMBL" id="CP034562">
    <property type="protein sequence ID" value="AZQ63900.1"/>
    <property type="molecule type" value="Genomic_DNA"/>
</dbReference>
<dbReference type="GO" id="GO:0019867">
    <property type="term" value="C:outer membrane"/>
    <property type="evidence" value="ECO:0007669"/>
    <property type="project" value="InterPro"/>
</dbReference>